<reference evidence="1 2" key="2">
    <citation type="submission" date="2014-05" db="EMBL/GenBank/DDBJ databases">
        <title>Draft genome sequence of Halobacillus karajensis HK-03.</title>
        <authorList>
            <person name="Khelaifia S."/>
            <person name="Croce O."/>
            <person name="Lagier J.C."/>
            <person name="Raoult D."/>
        </authorList>
    </citation>
    <scope>NUCLEOTIDE SEQUENCE [LARGE SCALE GENOMIC DNA]</scope>
    <source>
        <strain evidence="1 2">HD-03</strain>
    </source>
</reference>
<accession>A0A024P8P8</accession>
<reference evidence="2" key="1">
    <citation type="submission" date="2014-03" db="EMBL/GenBank/DDBJ databases">
        <authorList>
            <person name="Urmite Genomes U."/>
        </authorList>
    </citation>
    <scope>NUCLEOTIDE SEQUENCE [LARGE SCALE GENOMIC DNA]</scope>
    <source>
        <strain evidence="2">HD-03</strain>
    </source>
</reference>
<dbReference type="Proteomes" id="UP000028868">
    <property type="component" value="Unassembled WGS sequence"/>
</dbReference>
<keyword evidence="2" id="KW-1185">Reference proteome</keyword>
<evidence type="ECO:0000313" key="1">
    <source>
        <dbReference type="EMBL" id="CDQ24702.1"/>
    </source>
</evidence>
<proteinExistence type="predicted"/>
<name>A0A024P8P8_9BACI</name>
<comment type="caution">
    <text evidence="1">The sequence shown here is derived from an EMBL/GenBank/DDBJ whole genome shotgun (WGS) entry which is preliminary data.</text>
</comment>
<sequence length="53" mass="5948">MLFSLYLKRGATLIADGNDLAINRKLNEAIPERAELYAVCDQATYQKIMSKGE</sequence>
<evidence type="ECO:0000313" key="2">
    <source>
        <dbReference type="Proteomes" id="UP000028868"/>
    </source>
</evidence>
<protein>
    <submittedName>
        <fullName evidence="1">Uncharacterized protein</fullName>
    </submittedName>
</protein>
<gene>
    <name evidence="1" type="ORF">BN983_02997</name>
</gene>
<dbReference type="EMBL" id="CCDI010000003">
    <property type="protein sequence ID" value="CDQ24702.1"/>
    <property type="molecule type" value="Genomic_DNA"/>
</dbReference>
<organism evidence="1 2">
    <name type="scientific">Halobacillus karajensis</name>
    <dbReference type="NCBI Taxonomy" id="195088"/>
    <lineage>
        <taxon>Bacteria</taxon>
        <taxon>Bacillati</taxon>
        <taxon>Bacillota</taxon>
        <taxon>Bacilli</taxon>
        <taxon>Bacillales</taxon>
        <taxon>Bacillaceae</taxon>
        <taxon>Halobacillus</taxon>
    </lineage>
</organism>
<dbReference type="AlphaFoldDB" id="A0A024P8P8"/>